<evidence type="ECO:0000256" key="1">
    <source>
        <dbReference type="ARBA" id="ARBA00004167"/>
    </source>
</evidence>
<evidence type="ECO:0000259" key="9">
    <source>
        <dbReference type="PROSITE" id="PS50927"/>
    </source>
</evidence>
<dbReference type="EMBL" id="JABCRI010000001">
    <property type="protein sequence ID" value="KAF8414031.1"/>
    <property type="molecule type" value="Genomic_DNA"/>
</dbReference>
<dbReference type="Pfam" id="PF01453">
    <property type="entry name" value="B_lectin"/>
    <property type="match status" value="1"/>
</dbReference>
<dbReference type="SMART" id="SM00108">
    <property type="entry name" value="B_lectin"/>
    <property type="match status" value="1"/>
</dbReference>
<evidence type="ECO:0000313" key="11">
    <source>
        <dbReference type="EMBL" id="KAF8414031.1"/>
    </source>
</evidence>
<evidence type="ECO:0000256" key="3">
    <source>
        <dbReference type="ARBA" id="ARBA00022729"/>
    </source>
</evidence>
<dbReference type="InterPro" id="IPR001480">
    <property type="entry name" value="Bulb-type_lectin_dom"/>
</dbReference>
<dbReference type="InterPro" id="IPR021820">
    <property type="entry name" value="S-locus_recpt_kinase_C"/>
</dbReference>
<evidence type="ECO:0000313" key="12">
    <source>
        <dbReference type="Proteomes" id="UP000655225"/>
    </source>
</evidence>
<keyword evidence="2 7" id="KW-0812">Transmembrane</keyword>
<dbReference type="CDD" id="cd00028">
    <property type="entry name" value="B_lectin"/>
    <property type="match status" value="1"/>
</dbReference>
<evidence type="ECO:0000256" key="4">
    <source>
        <dbReference type="ARBA" id="ARBA00022989"/>
    </source>
</evidence>
<feature type="domain" description="Apple" evidence="10">
    <location>
        <begin position="339"/>
        <end position="414"/>
    </location>
</feature>
<feature type="chain" id="PRO_5032394052" evidence="8">
    <location>
        <begin position="24"/>
        <end position="555"/>
    </location>
</feature>
<accession>A0A835DS41</accession>
<dbReference type="GO" id="GO:0004674">
    <property type="term" value="F:protein serine/threonine kinase activity"/>
    <property type="evidence" value="ECO:0007669"/>
    <property type="project" value="InterPro"/>
</dbReference>
<sequence>MERLPFFIFCITCLLFNSKFSVAVDTISPSRAITDGQTLISAGEKFELGFFSRGSSNKQYLGIWFKSIHPQTVVWVANRNNPLTNSSGALTISGNGNMVLLNQTESVIWSSNSSSTAKNPVAQLLDSGNLVLRDGSSGNPENYLWQSFDYPFDTLLPGMKLGLNIRTGENWYLTSWKSEDDPSPGDYTYKFDHRGLPQIVLRKGSVVQFRSGSWDGVRFGSIKFDRNAVFNPIFVCNEEEVYYSFENNNRSAISRFVVNDQSGSIQHMTWNDRRLEWVVIFTLQKDSCDSYALCGAYGTCNINNAQICKCLKGFTPRSPQDYNALDWSGGCVPRLPLKCGSKDGFRKFTRMKLPDTSIFNRNMSSIECRAVCLNNCSCIAYAKTGISGCVFWFGVLLDIREYVEDGQEFYIRMAASELESNNNAGKRVAVIVTVSVVSGMLLFVFLSWCIRKRMKKRIEGKPLELIDAFMEDPVPESESLKCIQVGLLCVQIRPDDRPTMPSVLLMLDSENTMLPQPKQPGFYTERFPVEKDLLSSIVKKSSNSNDVTITMLEGR</sequence>
<feature type="domain" description="Bulb-type lectin" evidence="9">
    <location>
        <begin position="24"/>
        <end position="145"/>
    </location>
</feature>
<keyword evidence="3 8" id="KW-0732">Signal</keyword>
<dbReference type="GO" id="GO:0048544">
    <property type="term" value="P:recognition of pollen"/>
    <property type="evidence" value="ECO:0007669"/>
    <property type="project" value="InterPro"/>
</dbReference>
<feature type="transmembrane region" description="Helical" evidence="7">
    <location>
        <begin position="428"/>
        <end position="450"/>
    </location>
</feature>
<keyword evidence="6" id="KW-1015">Disulfide bond</keyword>
<evidence type="ECO:0000259" key="10">
    <source>
        <dbReference type="PROSITE" id="PS50948"/>
    </source>
</evidence>
<dbReference type="InterPro" id="IPR036426">
    <property type="entry name" value="Bulb-type_lectin_dom_sf"/>
</dbReference>
<evidence type="ECO:0000256" key="8">
    <source>
        <dbReference type="SAM" id="SignalP"/>
    </source>
</evidence>
<keyword evidence="4 7" id="KW-1133">Transmembrane helix</keyword>
<keyword evidence="12" id="KW-1185">Reference proteome</keyword>
<dbReference type="OrthoDB" id="1910371at2759"/>
<dbReference type="OMA" id="CITKSIT"/>
<name>A0A835DS41_TETSI</name>
<dbReference type="SUPFAM" id="SSF51110">
    <property type="entry name" value="alpha-D-mannose-specific plant lectins"/>
    <property type="match status" value="1"/>
</dbReference>
<dbReference type="Pfam" id="PF00954">
    <property type="entry name" value="S_locus_glycop"/>
    <property type="match status" value="1"/>
</dbReference>
<dbReference type="PANTHER" id="PTHR32444:SF185">
    <property type="entry name" value="RECEPTOR-LIKE SERINE_THREONINE-PROTEIN KINASE"/>
    <property type="match status" value="1"/>
</dbReference>
<dbReference type="FunFam" id="2.90.10.10:FF:000004">
    <property type="entry name" value="G-type lectin S-receptor-like serine/threonine-protein kinase"/>
    <property type="match status" value="1"/>
</dbReference>
<dbReference type="PANTHER" id="PTHR32444">
    <property type="entry name" value="BULB-TYPE LECTIN DOMAIN-CONTAINING PROTEIN"/>
    <property type="match status" value="1"/>
</dbReference>
<organism evidence="11 12">
    <name type="scientific">Tetracentron sinense</name>
    <name type="common">Spur-leaf</name>
    <dbReference type="NCBI Taxonomy" id="13715"/>
    <lineage>
        <taxon>Eukaryota</taxon>
        <taxon>Viridiplantae</taxon>
        <taxon>Streptophyta</taxon>
        <taxon>Embryophyta</taxon>
        <taxon>Tracheophyta</taxon>
        <taxon>Spermatophyta</taxon>
        <taxon>Magnoliopsida</taxon>
        <taxon>Trochodendrales</taxon>
        <taxon>Trochodendraceae</taxon>
        <taxon>Tetracentron</taxon>
    </lineage>
</organism>
<keyword evidence="5 7" id="KW-0472">Membrane</keyword>
<evidence type="ECO:0000256" key="6">
    <source>
        <dbReference type="ARBA" id="ARBA00023157"/>
    </source>
</evidence>
<gene>
    <name evidence="11" type="ORF">HHK36_002030</name>
</gene>
<dbReference type="Gene3D" id="1.10.510.10">
    <property type="entry name" value="Transferase(Phosphotransferase) domain 1"/>
    <property type="match status" value="1"/>
</dbReference>
<dbReference type="Gene3D" id="2.90.10.10">
    <property type="entry name" value="Bulb-type lectin domain"/>
    <property type="match status" value="1"/>
</dbReference>
<dbReference type="PROSITE" id="PS50927">
    <property type="entry name" value="BULB_LECTIN"/>
    <property type="match status" value="1"/>
</dbReference>
<protein>
    <submittedName>
        <fullName evidence="11">Uncharacterized protein</fullName>
    </submittedName>
</protein>
<dbReference type="AlphaFoldDB" id="A0A835DS41"/>
<feature type="signal peptide" evidence="8">
    <location>
        <begin position="1"/>
        <end position="23"/>
    </location>
</feature>
<evidence type="ECO:0000256" key="5">
    <source>
        <dbReference type="ARBA" id="ARBA00023136"/>
    </source>
</evidence>
<dbReference type="InterPro" id="IPR003609">
    <property type="entry name" value="Pan_app"/>
</dbReference>
<dbReference type="Proteomes" id="UP000655225">
    <property type="component" value="Unassembled WGS sequence"/>
</dbReference>
<comment type="subcellular location">
    <subcellularLocation>
        <location evidence="1">Membrane</location>
        <topology evidence="1">Single-pass membrane protein</topology>
    </subcellularLocation>
</comment>
<evidence type="ECO:0000256" key="2">
    <source>
        <dbReference type="ARBA" id="ARBA00022692"/>
    </source>
</evidence>
<reference evidence="11 12" key="1">
    <citation type="submission" date="2020-04" db="EMBL/GenBank/DDBJ databases">
        <title>Plant Genome Project.</title>
        <authorList>
            <person name="Zhang R.-G."/>
        </authorList>
    </citation>
    <scope>NUCLEOTIDE SEQUENCE [LARGE SCALE GENOMIC DNA]</scope>
    <source>
        <strain evidence="11">YNK0</strain>
        <tissue evidence="11">Leaf</tissue>
    </source>
</reference>
<dbReference type="InterPro" id="IPR011009">
    <property type="entry name" value="Kinase-like_dom_sf"/>
</dbReference>
<evidence type="ECO:0000256" key="7">
    <source>
        <dbReference type="SAM" id="Phobius"/>
    </source>
</evidence>
<dbReference type="SMART" id="SM00473">
    <property type="entry name" value="PAN_AP"/>
    <property type="match status" value="1"/>
</dbReference>
<dbReference type="Pfam" id="PF11883">
    <property type="entry name" value="DUF3403"/>
    <property type="match status" value="1"/>
</dbReference>
<dbReference type="Pfam" id="PF08276">
    <property type="entry name" value="PAN_2"/>
    <property type="match status" value="1"/>
</dbReference>
<dbReference type="InterPro" id="IPR000858">
    <property type="entry name" value="S_locus_glycoprot_dom"/>
</dbReference>
<dbReference type="CDD" id="cd01098">
    <property type="entry name" value="PAN_AP_plant"/>
    <property type="match status" value="1"/>
</dbReference>
<dbReference type="PROSITE" id="PS50948">
    <property type="entry name" value="PAN"/>
    <property type="match status" value="1"/>
</dbReference>
<proteinExistence type="predicted"/>
<comment type="caution">
    <text evidence="11">The sequence shown here is derived from an EMBL/GenBank/DDBJ whole genome shotgun (WGS) entry which is preliminary data.</text>
</comment>
<dbReference type="SUPFAM" id="SSF56112">
    <property type="entry name" value="Protein kinase-like (PK-like)"/>
    <property type="match status" value="1"/>
</dbReference>
<dbReference type="GO" id="GO:0016020">
    <property type="term" value="C:membrane"/>
    <property type="evidence" value="ECO:0007669"/>
    <property type="project" value="UniProtKB-SubCell"/>
</dbReference>